<name>A0A7J6XAU0_THATH</name>
<evidence type="ECO:0000313" key="1">
    <source>
        <dbReference type="EMBL" id="KAF5206048.1"/>
    </source>
</evidence>
<protein>
    <submittedName>
        <fullName evidence="1">Uncharacterized protein</fullName>
    </submittedName>
</protein>
<evidence type="ECO:0000313" key="2">
    <source>
        <dbReference type="Proteomes" id="UP000554482"/>
    </source>
</evidence>
<sequence length="139" mass="15588">MERNAIQEYIAIVGVEEASLKQKACDNRIALGDENNSYFHRSVKARFSKNRILMLLNEQGVEVTDNDQIKEVMLDSFSKLLGEEHNDMYREDLLSAVDFEKIDDVEAADMSSEVQAIEIVNAMFSIDDAKAPGPDGEDA</sequence>
<comment type="caution">
    <text evidence="1">The sequence shown here is derived from an EMBL/GenBank/DDBJ whole genome shotgun (WGS) entry which is preliminary data.</text>
</comment>
<dbReference type="EMBL" id="JABWDY010003306">
    <property type="protein sequence ID" value="KAF5206048.1"/>
    <property type="molecule type" value="Genomic_DNA"/>
</dbReference>
<organism evidence="1 2">
    <name type="scientific">Thalictrum thalictroides</name>
    <name type="common">Rue-anemone</name>
    <name type="synonym">Anemone thalictroides</name>
    <dbReference type="NCBI Taxonomy" id="46969"/>
    <lineage>
        <taxon>Eukaryota</taxon>
        <taxon>Viridiplantae</taxon>
        <taxon>Streptophyta</taxon>
        <taxon>Embryophyta</taxon>
        <taxon>Tracheophyta</taxon>
        <taxon>Spermatophyta</taxon>
        <taxon>Magnoliopsida</taxon>
        <taxon>Ranunculales</taxon>
        <taxon>Ranunculaceae</taxon>
        <taxon>Thalictroideae</taxon>
        <taxon>Thalictrum</taxon>
    </lineage>
</organism>
<keyword evidence="2" id="KW-1185">Reference proteome</keyword>
<dbReference type="AlphaFoldDB" id="A0A7J6XAU0"/>
<reference evidence="1 2" key="1">
    <citation type="submission" date="2020-06" db="EMBL/GenBank/DDBJ databases">
        <title>Transcriptomic and genomic resources for Thalictrum thalictroides and T. hernandezii: Facilitating candidate gene discovery in an emerging model plant lineage.</title>
        <authorList>
            <person name="Arias T."/>
            <person name="Riano-Pachon D.M."/>
            <person name="Di Stilio V.S."/>
        </authorList>
    </citation>
    <scope>NUCLEOTIDE SEQUENCE [LARGE SCALE GENOMIC DNA]</scope>
    <source>
        <strain evidence="2">cv. WT478/WT964</strain>
        <tissue evidence="1">Leaves</tissue>
    </source>
</reference>
<dbReference type="Proteomes" id="UP000554482">
    <property type="component" value="Unassembled WGS sequence"/>
</dbReference>
<gene>
    <name evidence="1" type="ORF">FRX31_004366</name>
</gene>
<proteinExistence type="predicted"/>
<dbReference type="OrthoDB" id="1922870at2759"/>
<accession>A0A7J6XAU0</accession>